<accession>A0A977TP52</accession>
<keyword evidence="2" id="KW-1185">Reference proteome</keyword>
<dbReference type="GeneID" id="79586654"/>
<dbReference type="RefSeq" id="YP_010739268.1">
    <property type="nucleotide sequence ID" value="NC_073037.1"/>
</dbReference>
<dbReference type="Proteomes" id="UP001061831">
    <property type="component" value="Segment"/>
</dbReference>
<sequence>MAVVTTYGLVDFTKRRQPPPQEAAGLSTPYNADWTYPFRQPVLEGLPVGAATVTNNLPIDVEPHAAVPSWRMPTFLDDYYFRVHILPGVLELGNLLSTQVRNVEVWNSHLSPKLLSSISQGGTDGITLTQPAVPPTYFAALESRTYVLNISTNGAPVIDALYTFNFPGDSPTLTVTGRRVVVWPFVPQTEHRETLEWFTDILPSFGVEQRIALRTAPRQSFNHEFQLDEYQYSRAKAIATQWAHRVYGLPVWSELTRLGPVPMGTTELMFDTSNADYRSDDIVIVWESDEHFVAAECTDVLADRVVLKLPLEQSYQNAYVAPLRFARTFEGMQFRRRAHDVVTASATFQVTANKDLGASVGLPQYRGKDVLTDRTILVGDLVERISRSIDEFDNGSGPIAVDIKNGWVNYARAITFDTLDRAARWSARKWIHSRRGRQKAFWLPSWNHDLVILDDVGPTGASLTVRPIGYPLYYGIKDVMIELNDGTRIFRRVLGAAVDVNGNEVLSLEAPVGTGFAVADVALACFMSHVRFNSDRVEISHSYAGRATASVPVTETPEA</sequence>
<evidence type="ECO:0008006" key="3">
    <source>
        <dbReference type="Google" id="ProtNLM"/>
    </source>
</evidence>
<dbReference type="KEGG" id="vg:79586654"/>
<evidence type="ECO:0000313" key="2">
    <source>
        <dbReference type="Proteomes" id="UP001061831"/>
    </source>
</evidence>
<protein>
    <recommendedName>
        <fullName evidence="3">Virion structural protein</fullName>
    </recommendedName>
</protein>
<proteinExistence type="predicted"/>
<organism evidence="1 2">
    <name type="scientific">Pseudomonas phage phiH2</name>
    <dbReference type="NCBI Taxonomy" id="2981578"/>
    <lineage>
        <taxon>Viruses</taxon>
        <taxon>Duplodnaviria</taxon>
        <taxon>Heunggongvirae</taxon>
        <taxon>Uroviricota</taxon>
        <taxon>Caudoviricetes</taxon>
        <taxon>Mesyanzhinovviridae</taxon>
        <taxon>Bradleyvirinae</taxon>
        <taxon>Pamexvirus</taxon>
        <taxon>Pamexvirus phiH2</taxon>
    </lineage>
</organism>
<reference evidence="1" key="1">
    <citation type="submission" date="2022-09" db="EMBL/GenBank/DDBJ databases">
        <authorList>
            <person name="Li Y.Y."/>
            <person name="Han Q.Z."/>
            <person name="Li P.Z."/>
            <person name="Yang H.J."/>
        </authorList>
    </citation>
    <scope>NUCLEOTIDE SEQUENCE</scope>
</reference>
<dbReference type="EMBL" id="OP361299">
    <property type="protein sequence ID" value="UXX42091.1"/>
    <property type="molecule type" value="Genomic_DNA"/>
</dbReference>
<name>A0A977TP52_9CAUD</name>
<evidence type="ECO:0000313" key="1">
    <source>
        <dbReference type="EMBL" id="UXX42091.1"/>
    </source>
</evidence>